<protein>
    <submittedName>
        <fullName evidence="6">DoxX-like family protein</fullName>
    </submittedName>
</protein>
<dbReference type="Proteomes" id="UP000198605">
    <property type="component" value="Unassembled WGS sequence"/>
</dbReference>
<evidence type="ECO:0000313" key="6">
    <source>
        <dbReference type="EMBL" id="SCL55938.1"/>
    </source>
</evidence>
<gene>
    <name evidence="6" type="ORF">GA0070603_2106</name>
</gene>
<keyword evidence="3 5" id="KW-1133">Transmembrane helix</keyword>
<evidence type="ECO:0000256" key="3">
    <source>
        <dbReference type="ARBA" id="ARBA00022989"/>
    </source>
</evidence>
<feature type="transmembrane region" description="Helical" evidence="5">
    <location>
        <begin position="77"/>
        <end position="98"/>
    </location>
</feature>
<evidence type="ECO:0000313" key="7">
    <source>
        <dbReference type="Proteomes" id="UP000198605"/>
    </source>
</evidence>
<evidence type="ECO:0000256" key="5">
    <source>
        <dbReference type="SAM" id="Phobius"/>
    </source>
</evidence>
<evidence type="ECO:0000256" key="2">
    <source>
        <dbReference type="ARBA" id="ARBA00022692"/>
    </source>
</evidence>
<keyword evidence="7" id="KW-1185">Reference proteome</keyword>
<keyword evidence="2 5" id="KW-0812">Transmembrane</keyword>
<keyword evidence="4 5" id="KW-0472">Membrane</keyword>
<dbReference type="EMBL" id="FMIB01000002">
    <property type="protein sequence ID" value="SCL55938.1"/>
    <property type="molecule type" value="Genomic_DNA"/>
</dbReference>
<feature type="transmembrane region" description="Helical" evidence="5">
    <location>
        <begin position="34"/>
        <end position="56"/>
    </location>
</feature>
<dbReference type="GO" id="GO:0016020">
    <property type="term" value="C:membrane"/>
    <property type="evidence" value="ECO:0007669"/>
    <property type="project" value="UniProtKB-SubCell"/>
</dbReference>
<name>A0A1C6UPN2_9ACTN</name>
<evidence type="ECO:0000256" key="4">
    <source>
        <dbReference type="ARBA" id="ARBA00023136"/>
    </source>
</evidence>
<dbReference type="STRING" id="47854.GA0070603_2106"/>
<dbReference type="InterPro" id="IPR032808">
    <property type="entry name" value="DoxX"/>
</dbReference>
<reference evidence="7" key="1">
    <citation type="submission" date="2016-06" db="EMBL/GenBank/DDBJ databases">
        <authorList>
            <person name="Varghese N."/>
            <person name="Submissions Spin"/>
        </authorList>
    </citation>
    <scope>NUCLEOTIDE SEQUENCE [LARGE SCALE GENOMIC DNA]</scope>
    <source>
        <strain evidence="7">DSM 44151</strain>
    </source>
</reference>
<organism evidence="6 7">
    <name type="scientific">Micromonospora chersina</name>
    <dbReference type="NCBI Taxonomy" id="47854"/>
    <lineage>
        <taxon>Bacteria</taxon>
        <taxon>Bacillati</taxon>
        <taxon>Actinomycetota</taxon>
        <taxon>Actinomycetes</taxon>
        <taxon>Micromonosporales</taxon>
        <taxon>Micromonosporaceae</taxon>
        <taxon>Micromonospora</taxon>
    </lineage>
</organism>
<dbReference type="Pfam" id="PF13564">
    <property type="entry name" value="DoxX_2"/>
    <property type="match status" value="1"/>
</dbReference>
<sequence length="158" mass="16682">MVRATPPGCHKDRAAGISMVDRRPTTLKEMLVNLALWLVTGLLAAVLLGSTSKMFVPREKIASVGRAAEWVLDFSPGALRAIGALEILAAAGLILPAVLDIAPVLVPVTATCVALLFACAATMRLRRGERVTTVPDLVYLALAAFVAWGRFGPESFTG</sequence>
<accession>A0A1C6UPN2</accession>
<evidence type="ECO:0000256" key="1">
    <source>
        <dbReference type="ARBA" id="ARBA00004141"/>
    </source>
</evidence>
<comment type="subcellular location">
    <subcellularLocation>
        <location evidence="1">Membrane</location>
        <topology evidence="1">Multi-pass membrane protein</topology>
    </subcellularLocation>
</comment>
<dbReference type="AlphaFoldDB" id="A0A1C6UPN2"/>
<proteinExistence type="predicted"/>
<feature type="transmembrane region" description="Helical" evidence="5">
    <location>
        <begin position="104"/>
        <end position="125"/>
    </location>
</feature>